<feature type="modified residue" description="O-(pantetheine 4'-phosphoryl)serine" evidence="3">
    <location>
        <position position="38"/>
    </location>
</feature>
<gene>
    <name evidence="3" type="primary">acpP</name>
    <name evidence="5" type="ORF">BN580_00971</name>
    <name evidence="6" type="ORF">MR241_01695</name>
</gene>
<accession>R6UMM6</accession>
<evidence type="ECO:0000313" key="6">
    <source>
        <dbReference type="EMBL" id="MCI5754989.1"/>
    </source>
</evidence>
<feature type="domain" description="Carrier" evidence="4">
    <location>
        <begin position="3"/>
        <end position="78"/>
    </location>
</feature>
<dbReference type="InterPro" id="IPR003231">
    <property type="entry name" value="ACP"/>
</dbReference>
<dbReference type="SUPFAM" id="SSF47336">
    <property type="entry name" value="ACP-like"/>
    <property type="match status" value="1"/>
</dbReference>
<comment type="PTM">
    <text evidence="3">4'-phosphopantetheine is transferred from CoA to a specific serine of apo-ACP by AcpS. This modification is essential for activity because fatty acids are bound in thioester linkage to the sulfhydryl of the prosthetic group.</text>
</comment>
<proteinExistence type="inferred from homology"/>
<dbReference type="HAMAP" id="MF_01217">
    <property type="entry name" value="Acyl_carrier"/>
    <property type="match status" value="1"/>
</dbReference>
<organism evidence="5 7">
    <name type="scientific">Candidatus Colimorpha enterica</name>
    <dbReference type="NCBI Taxonomy" id="3083063"/>
    <lineage>
        <taxon>Bacteria</taxon>
        <taxon>Pseudomonadati</taxon>
        <taxon>Bacteroidota</taxon>
        <taxon>Bacteroidia</taxon>
        <taxon>Bacteroidales</taxon>
        <taxon>Candidatus Colimorpha</taxon>
    </lineage>
</organism>
<dbReference type="AlphaFoldDB" id="R6UMM6"/>
<sequence>MNEEIFDQLKEIIVDELDIDGSEIKPESVLLSDLDINSLELMNLVMVVEEKYNIFLDEERLRDIKTVGDVVSYVAELKG</sequence>
<dbReference type="Proteomes" id="UP000017938">
    <property type="component" value="Unassembled WGS sequence"/>
</dbReference>
<dbReference type="Gene3D" id="1.10.1200.10">
    <property type="entry name" value="ACP-like"/>
    <property type="match status" value="1"/>
</dbReference>
<keyword evidence="1 3" id="KW-0596">Phosphopantetheine</keyword>
<evidence type="ECO:0000259" key="4">
    <source>
        <dbReference type="PROSITE" id="PS50075"/>
    </source>
</evidence>
<comment type="similarity">
    <text evidence="3">Belongs to the acyl carrier protein (ACP) family.</text>
</comment>
<evidence type="ECO:0000313" key="5">
    <source>
        <dbReference type="EMBL" id="CDC72017.1"/>
    </source>
</evidence>
<reference evidence="5" key="1">
    <citation type="submission" date="2012-11" db="EMBL/GenBank/DDBJ databases">
        <title>Dependencies among metagenomic species, viruses, plasmids and units of genetic variation.</title>
        <authorList>
            <person name="Nielsen H.B."/>
            <person name="Almeida M."/>
            <person name="Juncker A.S."/>
            <person name="Rasmussen S."/>
            <person name="Li J."/>
            <person name="Sunagawa S."/>
            <person name="Plichta D."/>
            <person name="Gautier L."/>
            <person name="Le Chatelier E."/>
            <person name="Peletier E."/>
            <person name="Bonde I."/>
            <person name="Nielsen T."/>
            <person name="Manichanh C."/>
            <person name="Arumugam M."/>
            <person name="Batto J."/>
            <person name="Santos M.B.Q.D."/>
            <person name="Blom N."/>
            <person name="Borruel N."/>
            <person name="Burgdorf K.S."/>
            <person name="Boumezbeur F."/>
            <person name="Casellas F."/>
            <person name="Dore J."/>
            <person name="Guarner F."/>
            <person name="Hansen T."/>
            <person name="Hildebrand F."/>
            <person name="Kaas R.S."/>
            <person name="Kennedy S."/>
            <person name="Kristiansen K."/>
            <person name="Kultima J.R."/>
            <person name="Leonard P."/>
            <person name="Levenez F."/>
            <person name="Lund O."/>
            <person name="Moumen B."/>
            <person name="Le Paslier D."/>
            <person name="Pons N."/>
            <person name="Pedersen O."/>
            <person name="Prifti E."/>
            <person name="Qin J."/>
            <person name="Raes J."/>
            <person name="Tap J."/>
            <person name="Tims S."/>
            <person name="Ussery D.W."/>
            <person name="Yamada T."/>
            <person name="MetaHit consortium"/>
            <person name="Renault P."/>
            <person name="Sicheritz-Ponten T."/>
            <person name="Bork P."/>
            <person name="Wang J."/>
            <person name="Brunak S."/>
            <person name="Ehrlich S.D."/>
        </authorList>
    </citation>
    <scope>NUCLEOTIDE SEQUENCE [LARGE SCALE GENOMIC DNA]</scope>
</reference>
<keyword evidence="3" id="KW-0963">Cytoplasm</keyword>
<comment type="subcellular location">
    <subcellularLocation>
        <location evidence="3">Cytoplasm</location>
    </subcellularLocation>
</comment>
<dbReference type="EMBL" id="CBFW010000088">
    <property type="protein sequence ID" value="CDC72017.1"/>
    <property type="molecule type" value="Genomic_DNA"/>
</dbReference>
<dbReference type="NCBIfam" id="NF002150">
    <property type="entry name" value="PRK00982.1-4"/>
    <property type="match status" value="1"/>
</dbReference>
<reference evidence="6 8" key="2">
    <citation type="submission" date="2022-03" db="EMBL/GenBank/DDBJ databases">
        <title>Metagenome-assembled genomes from swine fecal metagenomes.</title>
        <authorList>
            <person name="Holman D.B."/>
            <person name="Kommadath A."/>
        </authorList>
    </citation>
    <scope>NUCLEOTIDE SEQUENCE [LARGE SCALE GENOMIC DNA]</scope>
    <source>
        <strain evidence="6">SUG147</strain>
    </source>
</reference>
<dbReference type="InterPro" id="IPR009081">
    <property type="entry name" value="PP-bd_ACP"/>
</dbReference>
<comment type="function">
    <text evidence="3">Carrier of the growing fatty acid chain in fatty acid biosynthesis.</text>
</comment>
<evidence type="ECO:0000256" key="3">
    <source>
        <dbReference type="HAMAP-Rule" id="MF_01217"/>
    </source>
</evidence>
<keyword evidence="3" id="KW-0276">Fatty acid metabolism</keyword>
<protein>
    <recommendedName>
        <fullName evidence="3">Acyl carrier protein</fullName>
        <shortName evidence="3">ACP</shortName>
    </recommendedName>
</protein>
<dbReference type="UniPathway" id="UPA00094"/>
<dbReference type="PROSITE" id="PS50075">
    <property type="entry name" value="CARRIER"/>
    <property type="match status" value="1"/>
</dbReference>
<dbReference type="GO" id="GO:0005737">
    <property type="term" value="C:cytoplasm"/>
    <property type="evidence" value="ECO:0007669"/>
    <property type="project" value="UniProtKB-SubCell"/>
</dbReference>
<keyword evidence="3" id="KW-0444">Lipid biosynthesis</keyword>
<keyword evidence="2 3" id="KW-0597">Phosphoprotein</keyword>
<name>R6UMM6_9BACT</name>
<comment type="pathway">
    <text evidence="3">Lipid metabolism; fatty acid biosynthesis.</text>
</comment>
<dbReference type="GO" id="GO:0000036">
    <property type="term" value="F:acyl carrier activity"/>
    <property type="evidence" value="ECO:0007669"/>
    <property type="project" value="UniProtKB-UniRule"/>
</dbReference>
<dbReference type="EMBL" id="JALEMU010000030">
    <property type="protein sequence ID" value="MCI5754989.1"/>
    <property type="molecule type" value="Genomic_DNA"/>
</dbReference>
<dbReference type="STRING" id="1263015.BN580_00971"/>
<evidence type="ECO:0000313" key="8">
    <source>
        <dbReference type="Proteomes" id="UP001139365"/>
    </source>
</evidence>
<evidence type="ECO:0000256" key="1">
    <source>
        <dbReference type="ARBA" id="ARBA00022450"/>
    </source>
</evidence>
<keyword evidence="3" id="KW-0443">Lipid metabolism</keyword>
<keyword evidence="3" id="KW-0275">Fatty acid biosynthesis</keyword>
<dbReference type="Proteomes" id="UP001139365">
    <property type="component" value="Unassembled WGS sequence"/>
</dbReference>
<evidence type="ECO:0000313" key="7">
    <source>
        <dbReference type="Proteomes" id="UP000017938"/>
    </source>
</evidence>
<dbReference type="InterPro" id="IPR036736">
    <property type="entry name" value="ACP-like_sf"/>
</dbReference>
<evidence type="ECO:0000256" key="2">
    <source>
        <dbReference type="ARBA" id="ARBA00022553"/>
    </source>
</evidence>
<comment type="caution">
    <text evidence="5">The sequence shown here is derived from an EMBL/GenBank/DDBJ whole genome shotgun (WGS) entry which is preliminary data.</text>
</comment>
<dbReference type="Pfam" id="PF00550">
    <property type="entry name" value="PP-binding"/>
    <property type="match status" value="1"/>
</dbReference>